<proteinExistence type="predicted"/>
<accession>A0A9P4X9C2</accession>
<name>A0A9P4X9C2_9HYPO</name>
<evidence type="ECO:0000313" key="2">
    <source>
        <dbReference type="Proteomes" id="UP000801864"/>
    </source>
</evidence>
<protein>
    <submittedName>
        <fullName evidence="1">Uncharacterized protein</fullName>
    </submittedName>
</protein>
<evidence type="ECO:0000313" key="1">
    <source>
        <dbReference type="EMBL" id="KAF3063196.1"/>
    </source>
</evidence>
<sequence>MDTVKMHATEPGPVPLDSGATATTLHEYTALLGQHLPAKGQFSGHAPSHFLWQRAVMAKGQASAVDIRTNTSELLILASRAEVGEAKEKKRKESSLAAVVQIPTEYMCPTKPCESSAGMILYMKQVAIRMTK</sequence>
<organism evidence="1 2">
    <name type="scientific">Trichoderma lentiforme</name>
    <dbReference type="NCBI Taxonomy" id="1567552"/>
    <lineage>
        <taxon>Eukaryota</taxon>
        <taxon>Fungi</taxon>
        <taxon>Dikarya</taxon>
        <taxon>Ascomycota</taxon>
        <taxon>Pezizomycotina</taxon>
        <taxon>Sordariomycetes</taxon>
        <taxon>Hypocreomycetidae</taxon>
        <taxon>Hypocreales</taxon>
        <taxon>Hypocreaceae</taxon>
        <taxon>Trichoderma</taxon>
    </lineage>
</organism>
<gene>
    <name evidence="1" type="ORF">CFAM422_009885</name>
</gene>
<dbReference type="Proteomes" id="UP000801864">
    <property type="component" value="Unassembled WGS sequence"/>
</dbReference>
<dbReference type="EMBL" id="QLNT01000019">
    <property type="protein sequence ID" value="KAF3063196.1"/>
    <property type="molecule type" value="Genomic_DNA"/>
</dbReference>
<comment type="caution">
    <text evidence="1">The sequence shown here is derived from an EMBL/GenBank/DDBJ whole genome shotgun (WGS) entry which is preliminary data.</text>
</comment>
<dbReference type="AlphaFoldDB" id="A0A9P4X9C2"/>
<keyword evidence="2" id="KW-1185">Reference proteome</keyword>
<reference evidence="1 2" key="1">
    <citation type="submission" date="2018-06" db="EMBL/GenBank/DDBJ databases">
        <title>Genome analysis of cellulolytic fungus Trichoderma lentiforme CFAM-422.</title>
        <authorList>
            <person name="Steindorff A.S."/>
            <person name="Formighieri E.F."/>
            <person name="Midorikawa G.E.O."/>
            <person name="Tamietti M.S."/>
            <person name="Ramos E.Z."/>
            <person name="Silva A.S."/>
            <person name="Bon E.P.S."/>
            <person name="Mendes T.D."/>
            <person name="Damaso M.C.T."/>
            <person name="Favaro L.C.L."/>
        </authorList>
    </citation>
    <scope>NUCLEOTIDE SEQUENCE [LARGE SCALE GENOMIC DNA]</scope>
    <source>
        <strain evidence="1 2">CFAM-422</strain>
    </source>
</reference>